<keyword evidence="3 5" id="KW-0274">FAD</keyword>
<evidence type="ECO:0000256" key="5">
    <source>
        <dbReference type="PIRSR" id="PIRSR601834-1"/>
    </source>
</evidence>
<reference evidence="7" key="1">
    <citation type="journal article" date="2006" name="PLoS Biol.">
        <title>Macronuclear genome sequence of the ciliate Tetrahymena thermophila, a model eukaryote.</title>
        <authorList>
            <person name="Eisen J.A."/>
            <person name="Coyne R.S."/>
            <person name="Wu M."/>
            <person name="Wu D."/>
            <person name="Thiagarajan M."/>
            <person name="Wortman J.R."/>
            <person name="Badger J.H."/>
            <person name="Ren Q."/>
            <person name="Amedeo P."/>
            <person name="Jones K.M."/>
            <person name="Tallon L.J."/>
            <person name="Delcher A.L."/>
            <person name="Salzberg S.L."/>
            <person name="Silva J.C."/>
            <person name="Haas B.J."/>
            <person name="Majoros W.H."/>
            <person name="Farzad M."/>
            <person name="Carlton J.M."/>
            <person name="Smith R.K. Jr."/>
            <person name="Garg J."/>
            <person name="Pearlman R.E."/>
            <person name="Karrer K.M."/>
            <person name="Sun L."/>
            <person name="Manning G."/>
            <person name="Elde N.C."/>
            <person name="Turkewitz A.P."/>
            <person name="Asai D.J."/>
            <person name="Wilkes D.E."/>
            <person name="Wang Y."/>
            <person name="Cai H."/>
            <person name="Collins K."/>
            <person name="Stewart B.A."/>
            <person name="Lee S.R."/>
            <person name="Wilamowska K."/>
            <person name="Weinberg Z."/>
            <person name="Ruzzo W.L."/>
            <person name="Wloga D."/>
            <person name="Gaertig J."/>
            <person name="Frankel J."/>
            <person name="Tsao C.-C."/>
            <person name="Gorovsky M.A."/>
            <person name="Keeling P.J."/>
            <person name="Waller R.F."/>
            <person name="Patron N.J."/>
            <person name="Cherry J.M."/>
            <person name="Stover N.A."/>
            <person name="Krieger C.J."/>
            <person name="del Toro C."/>
            <person name="Ryder H.F."/>
            <person name="Williamson S.C."/>
            <person name="Barbeau R.A."/>
            <person name="Hamilton E.P."/>
            <person name="Orias E."/>
        </authorList>
    </citation>
    <scope>NUCLEOTIDE SEQUENCE [LARGE SCALE GENOMIC DNA]</scope>
    <source>
        <strain evidence="7">SB210</strain>
    </source>
</reference>
<evidence type="ECO:0000313" key="7">
    <source>
        <dbReference type="Proteomes" id="UP000009168"/>
    </source>
</evidence>
<gene>
    <name evidence="6" type="ORF">TTHERM_00961970</name>
</gene>
<sequence>MILHIFFIAHLKLKNIFIRQSFTFLFLIISNIKQEYKQDFSQMNYLPFRLRLMLGLANPFKIKPQHCALNEQIQQIVAQFLIKKQISPTSSIYRFKMNDERKVLGIQLGENIQIGVPGNQQENHIAKVHPLTRIDDPAIVDVLVDEQIPEQQFFSNLKEKQEVVIKSDQNKKFVYDGFGKIKIFNQGQVTQKKVDYLGIIVQGYHISKVFSLIEGISTNGDKTNISILYVNSNLDESLFIDELTWYAEEKKIHLGVLFEKVPDGVPVMKGKFQKHHVSDFMPPVDQEFHLIVAGSNTFQDECLGHLKSLGYKNENITLY</sequence>
<dbReference type="InterPro" id="IPR001834">
    <property type="entry name" value="CBR-like"/>
</dbReference>
<dbReference type="SUPFAM" id="SSF52343">
    <property type="entry name" value="Ferredoxin reductase-like, C-terminal NADP-linked domain"/>
    <property type="match status" value="1"/>
</dbReference>
<proteinExistence type="predicted"/>
<dbReference type="EMBL" id="GG662632">
    <property type="protein sequence ID" value="EAR99991.3"/>
    <property type="molecule type" value="Genomic_DNA"/>
</dbReference>
<accession>Q23TZ0</accession>
<dbReference type="GeneID" id="7828963"/>
<dbReference type="PANTHER" id="PTHR19370">
    <property type="entry name" value="NADH-CYTOCHROME B5 REDUCTASE"/>
    <property type="match status" value="1"/>
</dbReference>
<keyword evidence="2 5" id="KW-0285">Flavoprotein</keyword>
<dbReference type="Gene3D" id="3.40.50.80">
    <property type="entry name" value="Nucleotide-binding domain of ferredoxin-NADP reductase (FNR) module"/>
    <property type="match status" value="1"/>
</dbReference>
<dbReference type="InParanoid" id="Q23TZ0"/>
<dbReference type="KEGG" id="tet:TTHERM_00961970"/>
<dbReference type="InterPro" id="IPR039261">
    <property type="entry name" value="FNR_nucleotide-bd"/>
</dbReference>
<dbReference type="CDD" id="cd06183">
    <property type="entry name" value="cyt_b5_reduct_like"/>
    <property type="match status" value="1"/>
</dbReference>
<dbReference type="RefSeq" id="XP_001020236.3">
    <property type="nucleotide sequence ID" value="XM_001020236.3"/>
</dbReference>
<dbReference type="STRING" id="312017.Q23TZ0"/>
<comment type="cofactor">
    <cofactor evidence="1 5">
        <name>FAD</name>
        <dbReference type="ChEBI" id="CHEBI:57692"/>
    </cofactor>
</comment>
<dbReference type="OrthoDB" id="10588186at2759"/>
<dbReference type="GO" id="GO:0016491">
    <property type="term" value="F:oxidoreductase activity"/>
    <property type="evidence" value="ECO:0007669"/>
    <property type="project" value="UniProtKB-KW"/>
</dbReference>
<organism evidence="6 7">
    <name type="scientific">Tetrahymena thermophila (strain SB210)</name>
    <dbReference type="NCBI Taxonomy" id="312017"/>
    <lineage>
        <taxon>Eukaryota</taxon>
        <taxon>Sar</taxon>
        <taxon>Alveolata</taxon>
        <taxon>Ciliophora</taxon>
        <taxon>Intramacronucleata</taxon>
        <taxon>Oligohymenophorea</taxon>
        <taxon>Hymenostomatida</taxon>
        <taxon>Tetrahymenina</taxon>
        <taxon>Tetrahymenidae</taxon>
        <taxon>Tetrahymena</taxon>
    </lineage>
</organism>
<name>Q23TZ0_TETTS</name>
<feature type="binding site" evidence="5">
    <location>
        <position position="143"/>
    </location>
    <ligand>
        <name>FAD</name>
        <dbReference type="ChEBI" id="CHEBI:57692"/>
    </ligand>
</feature>
<evidence type="ECO:0000256" key="4">
    <source>
        <dbReference type="ARBA" id="ARBA00023002"/>
    </source>
</evidence>
<evidence type="ECO:0000313" key="6">
    <source>
        <dbReference type="EMBL" id="EAR99991.3"/>
    </source>
</evidence>
<protein>
    <submittedName>
        <fullName evidence="6">NADH-cytochrome b5 reductase, putative</fullName>
    </submittedName>
</protein>
<dbReference type="Proteomes" id="UP000009168">
    <property type="component" value="Unassembled WGS sequence"/>
</dbReference>
<keyword evidence="4" id="KW-0560">Oxidoreductase</keyword>
<dbReference type="HOGENOM" id="CLU_1002731_0_0_1"/>
<dbReference type="eggNOG" id="KOG0534">
    <property type="taxonomic scope" value="Eukaryota"/>
</dbReference>
<keyword evidence="7" id="KW-1185">Reference proteome</keyword>
<evidence type="ECO:0000256" key="1">
    <source>
        <dbReference type="ARBA" id="ARBA00001974"/>
    </source>
</evidence>
<dbReference type="AlphaFoldDB" id="Q23TZ0"/>
<dbReference type="PANTHER" id="PTHR19370:SF184">
    <property type="entry name" value="NADH-CYTOCHROME B5 REDUCTASE-LIKE"/>
    <property type="match status" value="1"/>
</dbReference>
<evidence type="ECO:0000256" key="3">
    <source>
        <dbReference type="ARBA" id="ARBA00022827"/>
    </source>
</evidence>
<evidence type="ECO:0000256" key="2">
    <source>
        <dbReference type="ARBA" id="ARBA00022630"/>
    </source>
</evidence>